<accession>A0A6P8ZJN2</accession>
<evidence type="ECO:0000256" key="1">
    <source>
        <dbReference type="ARBA" id="ARBA00004651"/>
    </source>
</evidence>
<dbReference type="InterPro" id="IPR020846">
    <property type="entry name" value="MFS_dom"/>
</dbReference>
<feature type="domain" description="Major facilitator superfamily (MFS) profile" evidence="9">
    <location>
        <begin position="63"/>
        <end position="493"/>
    </location>
</feature>
<dbReference type="PROSITE" id="PS50850">
    <property type="entry name" value="MFS"/>
    <property type="match status" value="1"/>
</dbReference>
<keyword evidence="5 8" id="KW-0812">Transmembrane</keyword>
<dbReference type="AlphaFoldDB" id="A0A6P8ZJN2"/>
<dbReference type="PANTHER" id="PTHR48021">
    <property type="match status" value="1"/>
</dbReference>
<dbReference type="PANTHER" id="PTHR48021:SF46">
    <property type="entry name" value="MAJOR FACILITATOR SUPERFAMILY (MFS) PROFILE DOMAIN-CONTAINING PROTEIN"/>
    <property type="match status" value="1"/>
</dbReference>
<dbReference type="GeneID" id="117642011"/>
<dbReference type="InterPro" id="IPR005828">
    <property type="entry name" value="MFS_sugar_transport-like"/>
</dbReference>
<feature type="transmembrane region" description="Helical" evidence="8">
    <location>
        <begin position="438"/>
        <end position="461"/>
    </location>
</feature>
<evidence type="ECO:0000256" key="3">
    <source>
        <dbReference type="ARBA" id="ARBA00022475"/>
    </source>
</evidence>
<keyword evidence="10" id="KW-1185">Reference proteome</keyword>
<dbReference type="OrthoDB" id="8120565at2759"/>
<feature type="transmembrane region" description="Helical" evidence="8">
    <location>
        <begin position="402"/>
        <end position="426"/>
    </location>
</feature>
<keyword evidence="6 8" id="KW-1133">Transmembrane helix</keyword>
<dbReference type="Pfam" id="PF00083">
    <property type="entry name" value="Sugar_tr"/>
    <property type="match status" value="1"/>
</dbReference>
<feature type="transmembrane region" description="Helical" evidence="8">
    <location>
        <begin position="135"/>
        <end position="155"/>
    </location>
</feature>
<dbReference type="InterPro" id="IPR036259">
    <property type="entry name" value="MFS_trans_sf"/>
</dbReference>
<dbReference type="GO" id="GO:0022857">
    <property type="term" value="F:transmembrane transporter activity"/>
    <property type="evidence" value="ECO:0007669"/>
    <property type="project" value="InterPro"/>
</dbReference>
<dbReference type="FunFam" id="1.20.1250.20:FF:000218">
    <property type="entry name" value="facilitated trehalose transporter Tret1"/>
    <property type="match status" value="1"/>
</dbReference>
<dbReference type="SUPFAM" id="SSF103473">
    <property type="entry name" value="MFS general substrate transporter"/>
    <property type="match status" value="1"/>
</dbReference>
<dbReference type="InterPro" id="IPR050549">
    <property type="entry name" value="MFS_Trehalose_Transporter"/>
</dbReference>
<evidence type="ECO:0000313" key="10">
    <source>
        <dbReference type="Proteomes" id="UP000515158"/>
    </source>
</evidence>
<dbReference type="Gene3D" id="1.20.1250.20">
    <property type="entry name" value="MFS general substrate transporter like domains"/>
    <property type="match status" value="1"/>
</dbReference>
<proteinExistence type="predicted"/>
<name>A0A6P8ZJN2_THRPL</name>
<reference evidence="11" key="1">
    <citation type="submission" date="2025-08" db="UniProtKB">
        <authorList>
            <consortium name="RefSeq"/>
        </authorList>
    </citation>
    <scope>IDENTIFICATION</scope>
    <source>
        <tissue evidence="11">Total insect</tissue>
    </source>
</reference>
<evidence type="ECO:0000256" key="4">
    <source>
        <dbReference type="ARBA" id="ARBA00022597"/>
    </source>
</evidence>
<dbReference type="Proteomes" id="UP000515158">
    <property type="component" value="Unplaced"/>
</dbReference>
<dbReference type="GO" id="GO:0005886">
    <property type="term" value="C:plasma membrane"/>
    <property type="evidence" value="ECO:0007669"/>
    <property type="project" value="UniProtKB-SubCell"/>
</dbReference>
<dbReference type="InParanoid" id="A0A6P8ZJN2"/>
<gene>
    <name evidence="11" type="primary">LOC117642011</name>
</gene>
<evidence type="ECO:0000256" key="6">
    <source>
        <dbReference type="ARBA" id="ARBA00022989"/>
    </source>
</evidence>
<feature type="transmembrane region" description="Helical" evidence="8">
    <location>
        <begin position="222"/>
        <end position="241"/>
    </location>
</feature>
<evidence type="ECO:0000256" key="5">
    <source>
        <dbReference type="ARBA" id="ARBA00022692"/>
    </source>
</evidence>
<evidence type="ECO:0000256" key="2">
    <source>
        <dbReference type="ARBA" id="ARBA00022448"/>
    </source>
</evidence>
<feature type="transmembrane region" description="Helical" evidence="8">
    <location>
        <begin position="161"/>
        <end position="182"/>
    </location>
</feature>
<protein>
    <submittedName>
        <fullName evidence="11">Facilitated trehalose transporter Tret1-like isoform X1</fullName>
    </submittedName>
</protein>
<evidence type="ECO:0000256" key="7">
    <source>
        <dbReference type="ARBA" id="ARBA00023136"/>
    </source>
</evidence>
<feature type="transmembrane region" description="Helical" evidence="8">
    <location>
        <begin position="467"/>
        <end position="489"/>
    </location>
</feature>
<feature type="transmembrane region" description="Helical" evidence="8">
    <location>
        <begin position="68"/>
        <end position="86"/>
    </location>
</feature>
<organism evidence="11">
    <name type="scientific">Thrips palmi</name>
    <name type="common">Melon thrips</name>
    <dbReference type="NCBI Taxonomy" id="161013"/>
    <lineage>
        <taxon>Eukaryota</taxon>
        <taxon>Metazoa</taxon>
        <taxon>Ecdysozoa</taxon>
        <taxon>Arthropoda</taxon>
        <taxon>Hexapoda</taxon>
        <taxon>Insecta</taxon>
        <taxon>Pterygota</taxon>
        <taxon>Neoptera</taxon>
        <taxon>Paraneoptera</taxon>
        <taxon>Thysanoptera</taxon>
        <taxon>Terebrantia</taxon>
        <taxon>Thripoidea</taxon>
        <taxon>Thripidae</taxon>
        <taxon>Thrips</taxon>
    </lineage>
</organism>
<keyword evidence="3" id="KW-1003">Cell membrane</keyword>
<feature type="transmembrane region" description="Helical" evidence="8">
    <location>
        <begin position="194"/>
        <end position="216"/>
    </location>
</feature>
<dbReference type="KEGG" id="tpal:117642011"/>
<feature type="transmembrane region" description="Helical" evidence="8">
    <location>
        <begin position="106"/>
        <end position="128"/>
    </location>
</feature>
<keyword evidence="4" id="KW-0762">Sugar transport</keyword>
<dbReference type="RefSeq" id="XP_034235649.1">
    <property type="nucleotide sequence ID" value="XM_034379758.1"/>
</dbReference>
<keyword evidence="2" id="KW-0813">Transport</keyword>
<keyword evidence="7 8" id="KW-0472">Membrane</keyword>
<sequence>MIENACICLATSTHCNGGPAGAKQIRGTDCQMVGLLHCDCRLPGPTKRTSSAAMAAGKAVWMAQARSTAGSMMVAASCGVAVGWASSAVVKLQDRTGPFQLTDDQASWVVSLNDVGILLGSLLSGLCFSVLGRRATLLLCPLLLLGWAALTFAATAPAFLYVARLLSGAGMAVHFVYGNVYLAEVSVRSSRGLLSLLTSLFAMAGTLLQFCVGPYVSYRTQAWLGALPAAAALVLLLLFTVESPYYLAMRDRPDEMLAALARLRGCSVESDALRDEAHEIERTVERQRSAGSLLAALCSPASRRAASVGVVVQATAPLFGESVLMAYAQKIFIISGSPLGDAQSAIVLYVAQASACLACTALVDRWGRRTLLSVSCLGNCIGMAVLSAYLGASPDRQGPLQWIPLASLLLFVVSCSLGANPVPGLLLAELLPQRAKPLMAPLSMMLFSVTAFAVSKSFLALGEAAGMFAPFAVFAAWNALAVAFTRLFVPETKNKSLAEVYGMLSGREEAPKQN</sequence>
<feature type="transmembrane region" description="Helical" evidence="8">
    <location>
        <begin position="371"/>
        <end position="390"/>
    </location>
</feature>
<evidence type="ECO:0000256" key="8">
    <source>
        <dbReference type="SAM" id="Phobius"/>
    </source>
</evidence>
<evidence type="ECO:0000259" key="9">
    <source>
        <dbReference type="PROSITE" id="PS50850"/>
    </source>
</evidence>
<comment type="subcellular location">
    <subcellularLocation>
        <location evidence="1">Cell membrane</location>
        <topology evidence="1">Multi-pass membrane protein</topology>
    </subcellularLocation>
</comment>
<evidence type="ECO:0000313" key="11">
    <source>
        <dbReference type="RefSeq" id="XP_034235649.1"/>
    </source>
</evidence>